<accession>I4EQV4</accession>
<dbReference type="Proteomes" id="UP000006461">
    <property type="component" value="Chromosome"/>
</dbReference>
<evidence type="ECO:0000313" key="5">
    <source>
        <dbReference type="Proteomes" id="UP000006461"/>
    </source>
</evidence>
<dbReference type="InterPro" id="IPR002168">
    <property type="entry name" value="Lipase_GDXG_HIS_AS"/>
</dbReference>
<dbReference type="eggNOG" id="COG0657">
    <property type="taxonomic scope" value="Bacteria"/>
</dbReference>
<protein>
    <submittedName>
        <fullName evidence="4">Lipase</fullName>
    </submittedName>
</protein>
<evidence type="ECO:0000313" key="4">
    <source>
        <dbReference type="EMBL" id="CCH85767.1"/>
    </source>
</evidence>
<name>I4EQV4_MODI5</name>
<dbReference type="PANTHER" id="PTHR48081:SF8">
    <property type="entry name" value="ALPHA_BETA HYDROLASE FOLD-3 DOMAIN-CONTAINING PROTEIN-RELATED"/>
    <property type="match status" value="1"/>
</dbReference>
<dbReference type="HOGENOM" id="CLU_012494_6_4_11"/>
<dbReference type="EMBL" id="FO203431">
    <property type="protein sequence ID" value="CCH85767.1"/>
    <property type="molecule type" value="Genomic_DNA"/>
</dbReference>
<sequence>MPEAPAGTPLDLRVRLAGRVFGRFSVARMDDAQLARAKQQRLGHNPLTDLLFGAVARGVELADETAAGAEGPLPVRVYRPHGGGTDPLPLVVDFHGGGWTVGSLDAADWLCSNVAVALPAVVVSVDYRLAPDHRWPAAAEDCYAALVDLVDRAAALGADPTRVAVMGDSAGGNLAAVVSLMSRDRSGPAIGFQGLLYPATDLTLGSPSIAQNAHAPILTQDDVVAFRDHYLGGQDPRQPYASPLHAADHSGLPPALVQVAEHDPIRDDGVRYADALRAAGVPARLTEYVGMPHGYLSFPRLCRSAPQALAELVTETRAALG</sequence>
<feature type="domain" description="Alpha/beta hydrolase fold-3" evidence="3">
    <location>
        <begin position="91"/>
        <end position="296"/>
    </location>
</feature>
<keyword evidence="2" id="KW-0378">Hydrolase</keyword>
<dbReference type="PROSITE" id="PS01173">
    <property type="entry name" value="LIPASE_GDXG_HIS"/>
    <property type="match status" value="1"/>
</dbReference>
<dbReference type="Gene3D" id="3.40.50.1820">
    <property type="entry name" value="alpha/beta hydrolase"/>
    <property type="match status" value="1"/>
</dbReference>
<dbReference type="OMA" id="NLCVRGN"/>
<gene>
    <name evidence="4" type="ordered locus">MODMU_0305</name>
</gene>
<dbReference type="OrthoDB" id="9803828at2"/>
<dbReference type="InterPro" id="IPR050300">
    <property type="entry name" value="GDXG_lipolytic_enzyme"/>
</dbReference>
<reference evidence="4 5" key="1">
    <citation type="journal article" date="2012" name="J. Bacteriol.">
        <title>Genome Sequence of Radiation-Resistant Modestobacter marinus Strain BC501, a Representative Actinobacterium That Thrives on Calcareous Stone Surfaces.</title>
        <authorList>
            <person name="Normand P."/>
            <person name="Gury J."/>
            <person name="Pujic P."/>
            <person name="Chouaia B."/>
            <person name="Crotti E."/>
            <person name="Brusetti L."/>
            <person name="Daffonchio D."/>
            <person name="Vacherie B."/>
            <person name="Barbe V."/>
            <person name="Medigue C."/>
            <person name="Calteau A."/>
            <person name="Ghodhbane-Gtari F."/>
            <person name="Essoussi I."/>
            <person name="Nouioui I."/>
            <person name="Abbassi-Ghozzi I."/>
            <person name="Gtari M."/>
        </authorList>
    </citation>
    <scope>NUCLEOTIDE SEQUENCE [LARGE SCALE GENOMIC DNA]</scope>
    <source>
        <strain evidence="5">BC 501</strain>
    </source>
</reference>
<evidence type="ECO:0000259" key="3">
    <source>
        <dbReference type="Pfam" id="PF07859"/>
    </source>
</evidence>
<dbReference type="AlphaFoldDB" id="I4EQV4"/>
<dbReference type="STRING" id="477641.MODMU_0305"/>
<dbReference type="SUPFAM" id="SSF53474">
    <property type="entry name" value="alpha/beta-Hydrolases"/>
    <property type="match status" value="1"/>
</dbReference>
<organism evidence="4 5">
    <name type="scientific">Modestobacter italicus (strain DSM 44449 / CECT 9708 / BC 501)</name>
    <dbReference type="NCBI Taxonomy" id="2732864"/>
    <lineage>
        <taxon>Bacteria</taxon>
        <taxon>Bacillati</taxon>
        <taxon>Actinomycetota</taxon>
        <taxon>Actinomycetes</taxon>
        <taxon>Geodermatophilales</taxon>
        <taxon>Geodermatophilaceae</taxon>
        <taxon>Modestobacter</taxon>
    </lineage>
</organism>
<dbReference type="GO" id="GO:0016787">
    <property type="term" value="F:hydrolase activity"/>
    <property type="evidence" value="ECO:0007669"/>
    <property type="project" value="UniProtKB-KW"/>
</dbReference>
<dbReference type="KEGG" id="mmar:MODMU_0305"/>
<keyword evidence="5" id="KW-1185">Reference proteome</keyword>
<dbReference type="PANTHER" id="PTHR48081">
    <property type="entry name" value="AB HYDROLASE SUPERFAMILY PROTEIN C4A8.06C"/>
    <property type="match status" value="1"/>
</dbReference>
<dbReference type="InterPro" id="IPR013094">
    <property type="entry name" value="AB_hydrolase_3"/>
</dbReference>
<comment type="similarity">
    <text evidence="1">Belongs to the 'GDXG' lipolytic enzyme family.</text>
</comment>
<proteinExistence type="inferred from homology"/>
<evidence type="ECO:0000256" key="1">
    <source>
        <dbReference type="ARBA" id="ARBA00010515"/>
    </source>
</evidence>
<dbReference type="Pfam" id="PF07859">
    <property type="entry name" value="Abhydrolase_3"/>
    <property type="match status" value="1"/>
</dbReference>
<evidence type="ECO:0000256" key="2">
    <source>
        <dbReference type="ARBA" id="ARBA00022801"/>
    </source>
</evidence>
<dbReference type="InterPro" id="IPR029058">
    <property type="entry name" value="AB_hydrolase_fold"/>
</dbReference>